<evidence type="ECO:0000313" key="3">
    <source>
        <dbReference type="EMBL" id="EED86621.1"/>
    </source>
</evidence>
<dbReference type="PANTHER" id="PTHR43215:SF14">
    <property type="entry name" value="RADIAL SPOKE HEAD 1 HOMOLOG"/>
    <property type="match status" value="1"/>
</dbReference>
<protein>
    <submittedName>
        <fullName evidence="3">Uncharacterized protein</fullName>
    </submittedName>
</protein>
<dbReference type="GeneID" id="7446253"/>
<dbReference type="KEGG" id="tps:THAPSDRAFT_11072"/>
<dbReference type="InParanoid" id="B8LCZ3"/>
<evidence type="ECO:0000313" key="4">
    <source>
        <dbReference type="Proteomes" id="UP000001449"/>
    </source>
</evidence>
<feature type="compositionally biased region" description="Basic and acidic residues" evidence="2">
    <location>
        <begin position="63"/>
        <end position="73"/>
    </location>
</feature>
<feature type="region of interest" description="Disordered" evidence="2">
    <location>
        <begin position="326"/>
        <end position="348"/>
    </location>
</feature>
<accession>B8LCZ3</accession>
<reference evidence="3 4" key="2">
    <citation type="journal article" date="2008" name="Nature">
        <title>The Phaeodactylum genome reveals the evolutionary history of diatom genomes.</title>
        <authorList>
            <person name="Bowler C."/>
            <person name="Allen A.E."/>
            <person name="Badger J.H."/>
            <person name="Grimwood J."/>
            <person name="Jabbari K."/>
            <person name="Kuo A."/>
            <person name="Maheswari U."/>
            <person name="Martens C."/>
            <person name="Maumus F."/>
            <person name="Otillar R.P."/>
            <person name="Rayko E."/>
            <person name="Salamov A."/>
            <person name="Vandepoele K."/>
            <person name="Beszteri B."/>
            <person name="Gruber A."/>
            <person name="Heijde M."/>
            <person name="Katinka M."/>
            <person name="Mock T."/>
            <person name="Valentin K."/>
            <person name="Verret F."/>
            <person name="Berges J.A."/>
            <person name="Brownlee C."/>
            <person name="Cadoret J.P."/>
            <person name="Chiovitti A."/>
            <person name="Choi C.J."/>
            <person name="Coesel S."/>
            <person name="De Martino A."/>
            <person name="Detter J.C."/>
            <person name="Durkin C."/>
            <person name="Falciatore A."/>
            <person name="Fournet J."/>
            <person name="Haruta M."/>
            <person name="Huysman M.J."/>
            <person name="Jenkins B.D."/>
            <person name="Jiroutova K."/>
            <person name="Jorgensen R.E."/>
            <person name="Joubert Y."/>
            <person name="Kaplan A."/>
            <person name="Kroger N."/>
            <person name="Kroth P.G."/>
            <person name="La Roche J."/>
            <person name="Lindquist E."/>
            <person name="Lommer M."/>
            <person name="Martin-Jezequel V."/>
            <person name="Lopez P.J."/>
            <person name="Lucas S."/>
            <person name="Mangogna M."/>
            <person name="McGinnis K."/>
            <person name="Medlin L.K."/>
            <person name="Montsant A."/>
            <person name="Oudot-Le Secq M.P."/>
            <person name="Napoli C."/>
            <person name="Obornik M."/>
            <person name="Parker M.S."/>
            <person name="Petit J.L."/>
            <person name="Porcel B.M."/>
            <person name="Poulsen N."/>
            <person name="Robison M."/>
            <person name="Rychlewski L."/>
            <person name="Rynearson T.A."/>
            <person name="Schmutz J."/>
            <person name="Shapiro H."/>
            <person name="Siaut M."/>
            <person name="Stanley M."/>
            <person name="Sussman M.R."/>
            <person name="Taylor A.R."/>
            <person name="Vardi A."/>
            <person name="von Dassow P."/>
            <person name="Vyverman W."/>
            <person name="Willis A."/>
            <person name="Wyrwicz L.S."/>
            <person name="Rokhsar D.S."/>
            <person name="Weissenbach J."/>
            <person name="Armbrust E.V."/>
            <person name="Green B.R."/>
            <person name="Van de Peer Y."/>
            <person name="Grigoriev I.V."/>
        </authorList>
    </citation>
    <scope>NUCLEOTIDE SEQUENCE [LARGE SCALE GENOMIC DNA]</scope>
    <source>
        <strain evidence="3 4">CCMP1335</strain>
    </source>
</reference>
<feature type="compositionally biased region" description="Basic and acidic residues" evidence="2">
    <location>
        <begin position="440"/>
        <end position="457"/>
    </location>
</feature>
<dbReference type="RefSeq" id="XP_002296893.1">
    <property type="nucleotide sequence ID" value="XM_002296857.1"/>
</dbReference>
<evidence type="ECO:0000256" key="2">
    <source>
        <dbReference type="SAM" id="MobiDB-lite"/>
    </source>
</evidence>
<dbReference type="Pfam" id="PF02493">
    <property type="entry name" value="MORN"/>
    <property type="match status" value="2"/>
</dbReference>
<dbReference type="Proteomes" id="UP000001449">
    <property type="component" value="Unassembled WGS sequence"/>
</dbReference>
<feature type="region of interest" description="Disordered" evidence="2">
    <location>
        <begin position="435"/>
        <end position="478"/>
    </location>
</feature>
<dbReference type="AlphaFoldDB" id="B8LCZ3"/>
<dbReference type="SUPFAM" id="SSF82185">
    <property type="entry name" value="Histone H3 K4-specific methyltransferase SET7/9 N-terminal domain"/>
    <property type="match status" value="1"/>
</dbReference>
<keyword evidence="1" id="KW-0677">Repeat</keyword>
<dbReference type="HOGENOM" id="CLU_491370_0_0_1"/>
<reference evidence="3 4" key="1">
    <citation type="journal article" date="2004" name="Science">
        <title>The genome of the diatom Thalassiosira pseudonana: ecology, evolution, and metabolism.</title>
        <authorList>
            <person name="Armbrust E.V."/>
            <person name="Berges J.A."/>
            <person name="Bowler C."/>
            <person name="Green B.R."/>
            <person name="Martinez D."/>
            <person name="Putnam N.H."/>
            <person name="Zhou S."/>
            <person name="Allen A.E."/>
            <person name="Apt K.E."/>
            <person name="Bechner M."/>
            <person name="Brzezinski M.A."/>
            <person name="Chaal B.K."/>
            <person name="Chiovitti A."/>
            <person name="Davis A.K."/>
            <person name="Demarest M.S."/>
            <person name="Detter J.C."/>
            <person name="Glavina T."/>
            <person name="Goodstein D."/>
            <person name="Hadi M.Z."/>
            <person name="Hellsten U."/>
            <person name="Hildebrand M."/>
            <person name="Jenkins B.D."/>
            <person name="Jurka J."/>
            <person name="Kapitonov V.V."/>
            <person name="Kroger N."/>
            <person name="Lau W.W."/>
            <person name="Lane T.W."/>
            <person name="Larimer F.W."/>
            <person name="Lippmeier J.C."/>
            <person name="Lucas S."/>
            <person name="Medina M."/>
            <person name="Montsant A."/>
            <person name="Obornik M."/>
            <person name="Parker M.S."/>
            <person name="Palenik B."/>
            <person name="Pazour G.J."/>
            <person name="Richardson P.M."/>
            <person name="Rynearson T.A."/>
            <person name="Saito M.A."/>
            <person name="Schwartz D.C."/>
            <person name="Thamatrakoln K."/>
            <person name="Valentin K."/>
            <person name="Vardi A."/>
            <person name="Wilkerson F.P."/>
            <person name="Rokhsar D.S."/>
        </authorList>
    </citation>
    <scope>NUCLEOTIDE SEQUENCE [LARGE SCALE GENOMIC DNA]</scope>
    <source>
        <strain evidence="3 4">CCMP1335</strain>
    </source>
</reference>
<feature type="region of interest" description="Disordered" evidence="2">
    <location>
        <begin position="57"/>
        <end position="104"/>
    </location>
</feature>
<dbReference type="InterPro" id="IPR003409">
    <property type="entry name" value="MORN"/>
</dbReference>
<evidence type="ECO:0000256" key="1">
    <source>
        <dbReference type="ARBA" id="ARBA00022737"/>
    </source>
</evidence>
<dbReference type="Gene3D" id="2.20.110.10">
    <property type="entry name" value="Histone H3 K4-specific methyltransferase SET7/9 N-terminal domain"/>
    <property type="match status" value="1"/>
</dbReference>
<proteinExistence type="predicted"/>
<dbReference type="SMART" id="SM00698">
    <property type="entry name" value="MORN"/>
    <property type="match status" value="2"/>
</dbReference>
<name>B8LCZ3_THAPS</name>
<gene>
    <name evidence="3" type="ORF">THAPSDRAFT_11072</name>
</gene>
<sequence length="555" mass="59190">MDFLAESIGLLDLNGVCSTQQSDDTTFDAIEGGNRSSGGHITRSTLFVPWQEMNDVENSCGKQDSHEGERTADDQSGEGRGGSSNGDVCDKEHSDEEPNQASTPLEQSLESLFSPLSSLTANSPLTLSASSSSALNFTPRREQSTLADDVVSSLSPFNYHEQPSFRSNNERRTQYVQLAPKVNSTTPINLQSDSVLTKYVTKRIDSRTNYNCFTGNIDAMTGHLLHGTMLNRSTGEVYEGPFVTTTVPVGSNNPSRNGAQVADDAAEYETISMRHGKGATCRFSNGMKFFGAYEWDHPKSGVWMGGDWTYEGPLLVVDEDDTEQYNSKSAASSLPRSSSSSNIAAKSSPGSVIGIATPLPGSVLFHGTGRLIRSDGLVYEGEFMHGLAHGVGRELLANGQGVYYGEFADGLRHGVGTLMENYEEGYKCDCEFDGGDESQGEERHHSREQKVVSRLKGDNASTPQSVDNGPDFAAGGAPLSPIGTVSGPPTTSDFDSFPNDAVQLASAGKEEVSTPSTGNGSNACVLRCQLNNTTASSITMSIGDESIPVPAIQIS</sequence>
<keyword evidence="4" id="KW-1185">Reference proteome</keyword>
<dbReference type="PANTHER" id="PTHR43215">
    <property type="entry name" value="RADIAL SPOKE HEAD 1 HOMOLOG"/>
    <property type="match status" value="1"/>
</dbReference>
<dbReference type="PaxDb" id="35128-Thaps11072"/>
<dbReference type="EMBL" id="DS999419">
    <property type="protein sequence ID" value="EED86621.1"/>
    <property type="molecule type" value="Genomic_DNA"/>
</dbReference>
<organism evidence="3 4">
    <name type="scientific">Thalassiosira pseudonana</name>
    <name type="common">Marine diatom</name>
    <name type="synonym">Cyclotella nana</name>
    <dbReference type="NCBI Taxonomy" id="35128"/>
    <lineage>
        <taxon>Eukaryota</taxon>
        <taxon>Sar</taxon>
        <taxon>Stramenopiles</taxon>
        <taxon>Ochrophyta</taxon>
        <taxon>Bacillariophyta</taxon>
        <taxon>Coscinodiscophyceae</taxon>
        <taxon>Thalassiosirophycidae</taxon>
        <taxon>Thalassiosirales</taxon>
        <taxon>Thalassiosiraceae</taxon>
        <taxon>Thalassiosira</taxon>
    </lineage>
</organism>
<feature type="compositionally biased region" description="Low complexity" evidence="2">
    <location>
        <begin position="327"/>
        <end position="348"/>
    </location>
</feature>